<comment type="caution">
    <text evidence="3">The sequence shown here is derived from an EMBL/GenBank/DDBJ whole genome shotgun (WGS) entry which is preliminary data.</text>
</comment>
<dbReference type="InterPro" id="IPR000626">
    <property type="entry name" value="Ubiquitin-like_dom"/>
</dbReference>
<name>A0ABR0EFF6_ZASCE</name>
<keyword evidence="4" id="KW-1185">Reference proteome</keyword>
<evidence type="ECO:0000313" key="3">
    <source>
        <dbReference type="EMBL" id="KAK4499860.1"/>
    </source>
</evidence>
<organism evidence="3 4">
    <name type="scientific">Zasmidium cellare</name>
    <name type="common">Wine cellar mold</name>
    <name type="synonym">Racodium cellare</name>
    <dbReference type="NCBI Taxonomy" id="395010"/>
    <lineage>
        <taxon>Eukaryota</taxon>
        <taxon>Fungi</taxon>
        <taxon>Dikarya</taxon>
        <taxon>Ascomycota</taxon>
        <taxon>Pezizomycotina</taxon>
        <taxon>Dothideomycetes</taxon>
        <taxon>Dothideomycetidae</taxon>
        <taxon>Mycosphaerellales</taxon>
        <taxon>Mycosphaerellaceae</taxon>
        <taxon>Zasmidium</taxon>
    </lineage>
</organism>
<feature type="domain" description="Ubiquitin-like" evidence="2">
    <location>
        <begin position="96"/>
        <end position="173"/>
    </location>
</feature>
<gene>
    <name evidence="3" type="ORF">PRZ48_008046</name>
</gene>
<dbReference type="Gene3D" id="3.10.20.90">
    <property type="entry name" value="Phosphatidylinositol 3-kinase Catalytic Subunit, Chain A, domain 1"/>
    <property type="match status" value="1"/>
</dbReference>
<proteinExistence type="predicted"/>
<protein>
    <recommendedName>
        <fullName evidence="2">Ubiquitin-like domain-containing protein</fullName>
    </recommendedName>
</protein>
<evidence type="ECO:0000313" key="4">
    <source>
        <dbReference type="Proteomes" id="UP001305779"/>
    </source>
</evidence>
<evidence type="ECO:0000259" key="2">
    <source>
        <dbReference type="PROSITE" id="PS50053"/>
    </source>
</evidence>
<dbReference type="SUPFAM" id="SSF54236">
    <property type="entry name" value="Ubiquitin-like"/>
    <property type="match status" value="1"/>
</dbReference>
<dbReference type="PROSITE" id="PS50053">
    <property type="entry name" value="UBIQUITIN_2"/>
    <property type="match status" value="1"/>
</dbReference>
<dbReference type="CDD" id="cd17039">
    <property type="entry name" value="Ubl_ubiquitin_like"/>
    <property type="match status" value="1"/>
</dbReference>
<accession>A0ABR0EFF6</accession>
<dbReference type="InterPro" id="IPR029071">
    <property type="entry name" value="Ubiquitin-like_domsf"/>
</dbReference>
<dbReference type="Pfam" id="PF00240">
    <property type="entry name" value="ubiquitin"/>
    <property type="match status" value="1"/>
</dbReference>
<reference evidence="3 4" key="1">
    <citation type="journal article" date="2023" name="G3 (Bethesda)">
        <title>A chromosome-level genome assembly of Zasmidium syzygii isolated from banana leaves.</title>
        <authorList>
            <person name="van Westerhoven A.C."/>
            <person name="Mehrabi R."/>
            <person name="Talebi R."/>
            <person name="Steentjes M.B.F."/>
            <person name="Corcolon B."/>
            <person name="Chong P.A."/>
            <person name="Kema G.H.J."/>
            <person name="Seidl M.F."/>
        </authorList>
    </citation>
    <scope>NUCLEOTIDE SEQUENCE [LARGE SCALE GENOMIC DNA]</scope>
    <source>
        <strain evidence="3 4">P124</strain>
    </source>
</reference>
<dbReference type="SMART" id="SM00213">
    <property type="entry name" value="UBQ"/>
    <property type="match status" value="1"/>
</dbReference>
<dbReference type="Proteomes" id="UP001305779">
    <property type="component" value="Unassembled WGS sequence"/>
</dbReference>
<sequence length="173" mass="18832">MSAKFTFELELTLQDIANIQSGTTTTPNAKRSIQAASGILVEAIKAMPYQISSKATDDHGDDAGGDGDDSSHPVPPVMTPAMAKTEADIIGGRSTVRIHVGSITVPAKFELKVPLSITIAQLRIFVGHRTGTPRKSQRILHDGMELRNRDWTLHDYDVQAEDMLEMHLELIGS</sequence>
<feature type="region of interest" description="Disordered" evidence="1">
    <location>
        <begin position="53"/>
        <end position="79"/>
    </location>
</feature>
<evidence type="ECO:0000256" key="1">
    <source>
        <dbReference type="SAM" id="MobiDB-lite"/>
    </source>
</evidence>
<dbReference type="EMBL" id="JAXOVC010000006">
    <property type="protein sequence ID" value="KAK4499860.1"/>
    <property type="molecule type" value="Genomic_DNA"/>
</dbReference>